<dbReference type="GO" id="GO:0033204">
    <property type="term" value="F:ribonuclease P RNA binding"/>
    <property type="evidence" value="ECO:0007669"/>
    <property type="project" value="InterPro"/>
</dbReference>
<feature type="region of interest" description="Disordered" evidence="4">
    <location>
        <begin position="14"/>
        <end position="72"/>
    </location>
</feature>
<evidence type="ECO:0000313" key="6">
    <source>
        <dbReference type="Proteomes" id="UP000799757"/>
    </source>
</evidence>
<accession>A0A6A6WSB0</accession>
<dbReference type="PIRSF" id="PIRSF027081">
    <property type="entry name" value="RNase_P/MRP_p29_subunit"/>
    <property type="match status" value="1"/>
</dbReference>
<dbReference type="EMBL" id="MU002403">
    <property type="protein sequence ID" value="KAF2786804.1"/>
    <property type="molecule type" value="Genomic_DNA"/>
</dbReference>
<protein>
    <recommendedName>
        <fullName evidence="3">Ribonuclease P protein subunit</fullName>
    </recommendedName>
</protein>
<dbReference type="InterPro" id="IPR023534">
    <property type="entry name" value="Rof/RNase_P-like"/>
</dbReference>
<evidence type="ECO:0000313" key="5">
    <source>
        <dbReference type="EMBL" id="KAF2786804.1"/>
    </source>
</evidence>
<dbReference type="PANTHER" id="PTHR13348:SF0">
    <property type="entry name" value="RIBONUCLEASE P PROTEIN SUBUNIT P29"/>
    <property type="match status" value="1"/>
</dbReference>
<evidence type="ECO:0000256" key="1">
    <source>
        <dbReference type="ARBA" id="ARBA00004123"/>
    </source>
</evidence>
<dbReference type="GO" id="GO:0001682">
    <property type="term" value="P:tRNA 5'-leader removal"/>
    <property type="evidence" value="ECO:0007669"/>
    <property type="project" value="InterPro"/>
</dbReference>
<dbReference type="OrthoDB" id="124041at2759"/>
<dbReference type="InterPro" id="IPR036980">
    <property type="entry name" value="RNase_P/MRP_Rpp29_sf"/>
</dbReference>
<proteinExistence type="inferred from homology"/>
<evidence type="ECO:0000256" key="4">
    <source>
        <dbReference type="SAM" id="MobiDB-lite"/>
    </source>
</evidence>
<dbReference type="Gene3D" id="2.30.30.210">
    <property type="entry name" value="Ribonuclease P/MRP, subunit p29"/>
    <property type="match status" value="1"/>
</dbReference>
<dbReference type="SMART" id="SM00538">
    <property type="entry name" value="POP4"/>
    <property type="match status" value="1"/>
</dbReference>
<organism evidence="5 6">
    <name type="scientific">Melanomma pulvis-pyrius CBS 109.77</name>
    <dbReference type="NCBI Taxonomy" id="1314802"/>
    <lineage>
        <taxon>Eukaryota</taxon>
        <taxon>Fungi</taxon>
        <taxon>Dikarya</taxon>
        <taxon>Ascomycota</taxon>
        <taxon>Pezizomycotina</taxon>
        <taxon>Dothideomycetes</taxon>
        <taxon>Pleosporomycetidae</taxon>
        <taxon>Pleosporales</taxon>
        <taxon>Melanommataceae</taxon>
        <taxon>Melanomma</taxon>
    </lineage>
</organism>
<keyword evidence="3" id="KW-0539">Nucleus</keyword>
<comment type="subcellular location">
    <subcellularLocation>
        <location evidence="1">Nucleus</location>
    </subcellularLocation>
</comment>
<dbReference type="GO" id="GO:0030677">
    <property type="term" value="C:ribonuclease P complex"/>
    <property type="evidence" value="ECO:0007669"/>
    <property type="project" value="InterPro"/>
</dbReference>
<dbReference type="GO" id="GO:0000172">
    <property type="term" value="C:ribonuclease MRP complex"/>
    <property type="evidence" value="ECO:0007669"/>
    <property type="project" value="InterPro"/>
</dbReference>
<keyword evidence="3" id="KW-0819">tRNA processing</keyword>
<sequence>MADPLSFTQELLTRAHSPTTAAQHHDERVTRRPLLIRATSPVPSARADRRAALNSRKASSKSRKTLKPRPLSAAQKRSLGLLEIPKAQQKFAIYEPLHALWLGYMREILGADGKGDRKPYVSAAGAGAMLASADMHGAMVEVVRSRCVSRVGVKGIVVRDCKFVFEIITKGNCVKSIPKEHTIFRFEIPLPVTEAGETLKPFVFDVIGEQFQNRAPDRAKKLPKMHYQPDM</sequence>
<dbReference type="PANTHER" id="PTHR13348">
    <property type="entry name" value="RIBONUCLEASE P SUBUNIT P29"/>
    <property type="match status" value="1"/>
</dbReference>
<evidence type="ECO:0000256" key="3">
    <source>
        <dbReference type="PIRNR" id="PIRNR027081"/>
    </source>
</evidence>
<dbReference type="Proteomes" id="UP000799757">
    <property type="component" value="Unassembled WGS sequence"/>
</dbReference>
<dbReference type="GO" id="GO:0005634">
    <property type="term" value="C:nucleus"/>
    <property type="evidence" value="ECO:0007669"/>
    <property type="project" value="UniProtKB-SubCell"/>
</dbReference>
<comment type="similarity">
    <text evidence="2">Belongs to the eukaryotic/archaeal RNase P protein component 1 family.</text>
</comment>
<gene>
    <name evidence="5" type="ORF">K505DRAFT_380017</name>
</gene>
<dbReference type="InterPro" id="IPR002730">
    <property type="entry name" value="Rpp29/RNP1"/>
</dbReference>
<dbReference type="InterPro" id="IPR016848">
    <property type="entry name" value="RNase_P/MRP_Rpp29-subunit"/>
</dbReference>
<name>A0A6A6WSB0_9PLEO</name>
<dbReference type="SUPFAM" id="SSF101744">
    <property type="entry name" value="Rof/RNase P subunit-like"/>
    <property type="match status" value="1"/>
</dbReference>
<dbReference type="Pfam" id="PF01868">
    <property type="entry name" value="RNase_P-MRP_p29"/>
    <property type="match status" value="1"/>
</dbReference>
<reference evidence="5" key="1">
    <citation type="journal article" date="2020" name="Stud. Mycol.">
        <title>101 Dothideomycetes genomes: a test case for predicting lifestyles and emergence of pathogens.</title>
        <authorList>
            <person name="Haridas S."/>
            <person name="Albert R."/>
            <person name="Binder M."/>
            <person name="Bloem J."/>
            <person name="Labutti K."/>
            <person name="Salamov A."/>
            <person name="Andreopoulos B."/>
            <person name="Baker S."/>
            <person name="Barry K."/>
            <person name="Bills G."/>
            <person name="Bluhm B."/>
            <person name="Cannon C."/>
            <person name="Castanera R."/>
            <person name="Culley D."/>
            <person name="Daum C."/>
            <person name="Ezra D."/>
            <person name="Gonzalez J."/>
            <person name="Henrissat B."/>
            <person name="Kuo A."/>
            <person name="Liang C."/>
            <person name="Lipzen A."/>
            <person name="Lutzoni F."/>
            <person name="Magnuson J."/>
            <person name="Mondo S."/>
            <person name="Nolan M."/>
            <person name="Ohm R."/>
            <person name="Pangilinan J."/>
            <person name="Park H.-J."/>
            <person name="Ramirez L."/>
            <person name="Alfaro M."/>
            <person name="Sun H."/>
            <person name="Tritt A."/>
            <person name="Yoshinaga Y."/>
            <person name="Zwiers L.-H."/>
            <person name="Turgeon B."/>
            <person name="Goodwin S."/>
            <person name="Spatafora J."/>
            <person name="Crous P."/>
            <person name="Grigoriev I."/>
        </authorList>
    </citation>
    <scope>NUCLEOTIDE SEQUENCE</scope>
    <source>
        <strain evidence="5">CBS 109.77</strain>
    </source>
</reference>
<dbReference type="GO" id="GO:0006364">
    <property type="term" value="P:rRNA processing"/>
    <property type="evidence" value="ECO:0007669"/>
    <property type="project" value="TreeGrafter"/>
</dbReference>
<evidence type="ECO:0000256" key="2">
    <source>
        <dbReference type="ARBA" id="ARBA00006181"/>
    </source>
</evidence>
<dbReference type="AlphaFoldDB" id="A0A6A6WSB0"/>
<keyword evidence="6" id="KW-1185">Reference proteome</keyword>
<feature type="compositionally biased region" description="Basic residues" evidence="4">
    <location>
        <begin position="58"/>
        <end position="67"/>
    </location>
</feature>